<proteinExistence type="predicted"/>
<evidence type="ECO:0000313" key="2">
    <source>
        <dbReference type="EMBL" id="CAB4179138.1"/>
    </source>
</evidence>
<organism evidence="1">
    <name type="scientific">uncultured Caudovirales phage</name>
    <dbReference type="NCBI Taxonomy" id="2100421"/>
    <lineage>
        <taxon>Viruses</taxon>
        <taxon>Duplodnaviria</taxon>
        <taxon>Heunggongvirae</taxon>
        <taxon>Uroviricota</taxon>
        <taxon>Caudoviricetes</taxon>
        <taxon>Peduoviridae</taxon>
        <taxon>Maltschvirus</taxon>
        <taxon>Maltschvirus maltsch</taxon>
    </lineage>
</organism>
<protein>
    <recommendedName>
        <fullName evidence="5">Lipoprotein</fullName>
    </recommendedName>
</protein>
<gene>
    <name evidence="2" type="ORF">UFOVP1027_40</name>
    <name evidence="3" type="ORF">UFOVP1182_6</name>
    <name evidence="4" type="ORF">UFOVP1632_22</name>
    <name evidence="1" type="ORF">UFOVP530_40</name>
</gene>
<evidence type="ECO:0000313" key="3">
    <source>
        <dbReference type="EMBL" id="CAB4188198.1"/>
    </source>
</evidence>
<sequence length="84" mass="9310">MKKLLLLPIVALLLSCSAEQKVRAAGECDCRTEYYSAVPPVGGGSLVYTFVFSEATEFDCLNDEYGYFFDVSNMNYNTAKVVCE</sequence>
<evidence type="ECO:0000313" key="1">
    <source>
        <dbReference type="EMBL" id="CAB4148891.1"/>
    </source>
</evidence>
<evidence type="ECO:0000313" key="4">
    <source>
        <dbReference type="EMBL" id="CAB4220483.1"/>
    </source>
</evidence>
<name>A0A6J5MSC7_9CAUD</name>
<dbReference type="EMBL" id="LR797121">
    <property type="protein sequence ID" value="CAB4188198.1"/>
    <property type="molecule type" value="Genomic_DNA"/>
</dbReference>
<dbReference type="EMBL" id="LR797498">
    <property type="protein sequence ID" value="CAB4220483.1"/>
    <property type="molecule type" value="Genomic_DNA"/>
</dbReference>
<dbReference type="EMBL" id="LR796504">
    <property type="protein sequence ID" value="CAB4148891.1"/>
    <property type="molecule type" value="Genomic_DNA"/>
</dbReference>
<dbReference type="PROSITE" id="PS51257">
    <property type="entry name" value="PROKAR_LIPOPROTEIN"/>
    <property type="match status" value="1"/>
</dbReference>
<dbReference type="EMBL" id="LR796974">
    <property type="protein sequence ID" value="CAB4179138.1"/>
    <property type="molecule type" value="Genomic_DNA"/>
</dbReference>
<accession>A0A6J5MSC7</accession>
<reference evidence="1" key="1">
    <citation type="submission" date="2020-04" db="EMBL/GenBank/DDBJ databases">
        <authorList>
            <person name="Chiriac C."/>
            <person name="Salcher M."/>
            <person name="Ghai R."/>
            <person name="Kavagutti S V."/>
        </authorList>
    </citation>
    <scope>NUCLEOTIDE SEQUENCE</scope>
</reference>
<evidence type="ECO:0008006" key="5">
    <source>
        <dbReference type="Google" id="ProtNLM"/>
    </source>
</evidence>